<dbReference type="SMART" id="SM00812">
    <property type="entry name" value="Alpha_L_fucos"/>
    <property type="match status" value="1"/>
</dbReference>
<keyword evidence="5" id="KW-0378">Hydrolase</keyword>
<dbReference type="InterPro" id="IPR000933">
    <property type="entry name" value="Glyco_hydro_29"/>
</dbReference>
<gene>
    <name evidence="8" type="ORF">SAMN04489745_3240</name>
</gene>
<dbReference type="Gene3D" id="3.20.20.80">
    <property type="entry name" value="Glycosidases"/>
    <property type="match status" value="1"/>
</dbReference>
<comment type="function">
    <text evidence="1">Alpha-L-fucosidase is responsible for hydrolyzing the alpha-1,6-linked fucose joined to the reducing-end N-acetylglucosamine of the carbohydrate moieties of glycoproteins.</text>
</comment>
<dbReference type="GO" id="GO:0005764">
    <property type="term" value="C:lysosome"/>
    <property type="evidence" value="ECO:0007669"/>
    <property type="project" value="TreeGrafter"/>
</dbReference>
<keyword evidence="9" id="KW-1185">Reference proteome</keyword>
<dbReference type="InterPro" id="IPR017853">
    <property type="entry name" value="GH"/>
</dbReference>
<evidence type="ECO:0000256" key="4">
    <source>
        <dbReference type="ARBA" id="ARBA00022729"/>
    </source>
</evidence>
<dbReference type="SUPFAM" id="SSF51445">
    <property type="entry name" value="(Trans)glycosidases"/>
    <property type="match status" value="1"/>
</dbReference>
<evidence type="ECO:0000256" key="2">
    <source>
        <dbReference type="ARBA" id="ARBA00007951"/>
    </source>
</evidence>
<reference evidence="8 9" key="1">
    <citation type="submission" date="2016-10" db="EMBL/GenBank/DDBJ databases">
        <authorList>
            <person name="de Groot N.N."/>
        </authorList>
    </citation>
    <scope>NUCLEOTIDE SEQUENCE [LARGE SCALE GENOMIC DNA]</scope>
    <source>
        <strain evidence="8 9">DSM 10495</strain>
    </source>
</reference>
<dbReference type="RefSeq" id="WP_169795523.1">
    <property type="nucleotide sequence ID" value="NZ_FNSN01000004.1"/>
</dbReference>
<evidence type="ECO:0000256" key="5">
    <source>
        <dbReference type="ARBA" id="ARBA00022801"/>
    </source>
</evidence>
<comment type="similarity">
    <text evidence="2">Belongs to the glycosyl hydrolase 29 family.</text>
</comment>
<feature type="domain" description="Glycoside hydrolase family 29 N-terminal" evidence="7">
    <location>
        <begin position="33"/>
        <end position="370"/>
    </location>
</feature>
<name>A0A1H4VKL5_9MICC</name>
<sequence length="495" mass="54078">MTEHTSSPLDEGHASLPTLKPSLAAGAVVDAHDPGYSFPADPLSRARLEDWQDHKFGIIMHWGIYTSQGLGDSWTLCRSRDEEMMLLPAGFQGDDDAWEEQYKAARTAFAGQDYDPEDWAALARAAGAKYLVFTSKHHDGFNMFDTAHSDFKVTAEDVPLGRDVLAETFEAFRSQGLETGVYFSKADWNHPGYWSPDGDTVDRFHNYDAEADPERWQSFVDFTHAQIEELLTGYGPVNVLWLDAGWVFAPFEPIDIDRIAARARELQPGILVVDREVHGPNEDYRTPEQRIPDHRPSYPWESCVTLSDNWTSLSPDEQAKDPREVVDMLVKVVARGGNLLLGVGPDPTGAIPPSIREALEVIGTWLEEFGPALYGTRAVTEGLIPGNGLAESWDDGGTTWWLTETPADAGTPGRLHLITLDGPADGVRIPLSRKVAEVQALGGATVAGWAQDAEDVLNVTLSESVEGLEGRPAAEGEATGKDSALGARGVVVQFA</sequence>
<evidence type="ECO:0000256" key="1">
    <source>
        <dbReference type="ARBA" id="ARBA00004071"/>
    </source>
</evidence>
<evidence type="ECO:0000313" key="9">
    <source>
        <dbReference type="Proteomes" id="UP000182652"/>
    </source>
</evidence>
<protein>
    <recommendedName>
        <fullName evidence="3">alpha-L-fucosidase</fullName>
        <ecNumber evidence="3">3.2.1.51</ecNumber>
    </recommendedName>
</protein>
<evidence type="ECO:0000313" key="8">
    <source>
        <dbReference type="EMBL" id="SEC81672.1"/>
    </source>
</evidence>
<dbReference type="PANTHER" id="PTHR10030">
    <property type="entry name" value="ALPHA-L-FUCOSIDASE"/>
    <property type="match status" value="1"/>
</dbReference>
<dbReference type="STRING" id="156980.SAMN04489745_3240"/>
<dbReference type="Proteomes" id="UP000182652">
    <property type="component" value="Unassembled WGS sequence"/>
</dbReference>
<dbReference type="PRINTS" id="PR00741">
    <property type="entry name" value="GLHYDRLASE29"/>
</dbReference>
<dbReference type="PANTHER" id="PTHR10030:SF37">
    <property type="entry name" value="ALPHA-L-FUCOSIDASE-RELATED"/>
    <property type="match status" value="1"/>
</dbReference>
<organism evidence="8 9">
    <name type="scientific">Arthrobacter woluwensis</name>
    <dbReference type="NCBI Taxonomy" id="156980"/>
    <lineage>
        <taxon>Bacteria</taxon>
        <taxon>Bacillati</taxon>
        <taxon>Actinomycetota</taxon>
        <taxon>Actinomycetes</taxon>
        <taxon>Micrococcales</taxon>
        <taxon>Micrococcaceae</taxon>
        <taxon>Arthrobacter</taxon>
    </lineage>
</organism>
<dbReference type="GO" id="GO:0004560">
    <property type="term" value="F:alpha-L-fucosidase activity"/>
    <property type="evidence" value="ECO:0007669"/>
    <property type="project" value="InterPro"/>
</dbReference>
<keyword evidence="4" id="KW-0732">Signal</keyword>
<dbReference type="EMBL" id="FNSN01000004">
    <property type="protein sequence ID" value="SEC81672.1"/>
    <property type="molecule type" value="Genomic_DNA"/>
</dbReference>
<dbReference type="EC" id="3.2.1.51" evidence="3"/>
<dbReference type="InterPro" id="IPR016286">
    <property type="entry name" value="FUC_metazoa-typ"/>
</dbReference>
<dbReference type="GO" id="GO:0006004">
    <property type="term" value="P:fucose metabolic process"/>
    <property type="evidence" value="ECO:0007669"/>
    <property type="project" value="InterPro"/>
</dbReference>
<dbReference type="GO" id="GO:0016139">
    <property type="term" value="P:glycoside catabolic process"/>
    <property type="evidence" value="ECO:0007669"/>
    <property type="project" value="TreeGrafter"/>
</dbReference>
<evidence type="ECO:0000259" key="7">
    <source>
        <dbReference type="Pfam" id="PF01120"/>
    </source>
</evidence>
<proteinExistence type="inferred from homology"/>
<keyword evidence="6" id="KW-0326">Glycosidase</keyword>
<evidence type="ECO:0000256" key="6">
    <source>
        <dbReference type="ARBA" id="ARBA00023295"/>
    </source>
</evidence>
<dbReference type="Pfam" id="PF01120">
    <property type="entry name" value="Alpha_L_fucos"/>
    <property type="match status" value="1"/>
</dbReference>
<accession>A0A1H4VKL5</accession>
<dbReference type="InterPro" id="IPR057739">
    <property type="entry name" value="Glyco_hydro_29_N"/>
</dbReference>
<dbReference type="AlphaFoldDB" id="A0A1H4VKL5"/>
<evidence type="ECO:0000256" key="3">
    <source>
        <dbReference type="ARBA" id="ARBA00012662"/>
    </source>
</evidence>